<dbReference type="PANTHER" id="PTHR30603">
    <property type="entry name" value="RNA POLYMERASE SIGMA FACTOR RPO"/>
    <property type="match status" value="1"/>
</dbReference>
<dbReference type="Proteomes" id="UP000284177">
    <property type="component" value="Unassembled WGS sequence"/>
</dbReference>
<dbReference type="OrthoDB" id="9809557at2"/>
<dbReference type="PROSITE" id="PS00715">
    <property type="entry name" value="SIGMA70_1"/>
    <property type="match status" value="1"/>
</dbReference>
<reference evidence="9 10" key="1">
    <citation type="submission" date="2016-08" db="EMBL/GenBank/DDBJ databases">
        <title>Novel Firmicutes and Novel Genomes.</title>
        <authorList>
            <person name="Poppleton D.I."/>
            <person name="Gribaldo S."/>
        </authorList>
    </citation>
    <scope>NUCLEOTIDE SEQUENCE [LARGE SCALE GENOMIC DNA]</scope>
    <source>
        <strain evidence="9 10">CTT3</strain>
    </source>
</reference>
<dbReference type="NCBIfam" id="NF004052">
    <property type="entry name" value="PRK05572.1"/>
    <property type="match status" value="1"/>
</dbReference>
<dbReference type="InterPro" id="IPR007630">
    <property type="entry name" value="RNA_pol_sigma70_r4"/>
</dbReference>
<dbReference type="GO" id="GO:0016987">
    <property type="term" value="F:sigma factor activity"/>
    <property type="evidence" value="ECO:0007669"/>
    <property type="project" value="UniProtKB-KW"/>
</dbReference>
<evidence type="ECO:0000256" key="2">
    <source>
        <dbReference type="ARBA" id="ARBA00022969"/>
    </source>
</evidence>
<keyword evidence="4 7" id="KW-0731">Sigma factor</keyword>
<keyword evidence="10" id="KW-1185">Reference proteome</keyword>
<dbReference type="PANTHER" id="PTHR30603:SF17">
    <property type="entry name" value="RNA POLYMERASE SIGMA-G FACTOR"/>
    <property type="match status" value="1"/>
</dbReference>
<organism evidence="9 10">
    <name type="scientific">Thermohalobacter berrensis</name>
    <dbReference type="NCBI Taxonomy" id="99594"/>
    <lineage>
        <taxon>Bacteria</taxon>
        <taxon>Bacillati</taxon>
        <taxon>Bacillota</taxon>
        <taxon>Tissierellia</taxon>
        <taxon>Tissierellales</taxon>
        <taxon>Thermohalobacteraceae</taxon>
        <taxon>Thermohalobacter</taxon>
    </lineage>
</organism>
<dbReference type="PROSITE" id="PS50943">
    <property type="entry name" value="HTH_CROC1"/>
    <property type="match status" value="1"/>
</dbReference>
<dbReference type="RefSeq" id="WP_120166878.1">
    <property type="nucleotide sequence ID" value="NZ_MCIB01000001.1"/>
</dbReference>
<dbReference type="InterPro" id="IPR036388">
    <property type="entry name" value="WH-like_DNA-bd_sf"/>
</dbReference>
<dbReference type="Gene3D" id="1.10.10.10">
    <property type="entry name" value="Winged helix-like DNA-binding domain superfamily/Winged helix DNA-binding domain"/>
    <property type="match status" value="2"/>
</dbReference>
<comment type="function">
    <text evidence="7">Sigma factors are initiation factors that promote the attachment of RNA polymerase to specific initiation sites and are then released.</text>
</comment>
<dbReference type="CDD" id="cd06171">
    <property type="entry name" value="Sigma70_r4"/>
    <property type="match status" value="1"/>
</dbReference>
<dbReference type="NCBIfam" id="TIGR02885">
    <property type="entry name" value="spore_sigF"/>
    <property type="match status" value="1"/>
</dbReference>
<evidence type="ECO:0000256" key="1">
    <source>
        <dbReference type="ARBA" id="ARBA00007788"/>
    </source>
</evidence>
<evidence type="ECO:0000256" key="3">
    <source>
        <dbReference type="ARBA" id="ARBA00023015"/>
    </source>
</evidence>
<dbReference type="Pfam" id="PF04542">
    <property type="entry name" value="Sigma70_r2"/>
    <property type="match status" value="1"/>
</dbReference>
<dbReference type="Gene3D" id="1.20.120.1810">
    <property type="match status" value="1"/>
</dbReference>
<keyword evidence="3 7" id="KW-0805">Transcription regulation</keyword>
<dbReference type="AlphaFoldDB" id="A0A419TB52"/>
<accession>A0A419TB52</accession>
<dbReference type="InterPro" id="IPR014284">
    <property type="entry name" value="RNA_pol_sigma-70_dom"/>
</dbReference>
<dbReference type="InterPro" id="IPR013324">
    <property type="entry name" value="RNA_pol_sigma_r3/r4-like"/>
</dbReference>
<evidence type="ECO:0000313" key="9">
    <source>
        <dbReference type="EMBL" id="RKD34706.1"/>
    </source>
</evidence>
<comment type="caution">
    <text evidence="9">The sequence shown here is derived from an EMBL/GenBank/DDBJ whole genome shotgun (WGS) entry which is preliminary data.</text>
</comment>
<comment type="similarity">
    <text evidence="1 7">Belongs to the sigma-70 factor family.</text>
</comment>
<protein>
    <recommendedName>
        <fullName evidence="7">RNA polymerase sigma factor</fullName>
    </recommendedName>
</protein>
<dbReference type="GO" id="GO:0006352">
    <property type="term" value="P:DNA-templated transcription initiation"/>
    <property type="evidence" value="ECO:0007669"/>
    <property type="project" value="InterPro"/>
</dbReference>
<dbReference type="InterPro" id="IPR013325">
    <property type="entry name" value="RNA_pol_sigma_r2"/>
</dbReference>
<evidence type="ECO:0000256" key="4">
    <source>
        <dbReference type="ARBA" id="ARBA00023082"/>
    </source>
</evidence>
<dbReference type="InterPro" id="IPR014322">
    <property type="entry name" value="RNA_pol_sigma-B/F/G"/>
</dbReference>
<evidence type="ECO:0000259" key="8">
    <source>
        <dbReference type="PROSITE" id="PS50943"/>
    </source>
</evidence>
<gene>
    <name evidence="9" type="ORF">BET03_02455</name>
</gene>
<evidence type="ECO:0000313" key="10">
    <source>
        <dbReference type="Proteomes" id="UP000284177"/>
    </source>
</evidence>
<dbReference type="InterPro" id="IPR050239">
    <property type="entry name" value="Sigma-70_RNA_pol_init_factors"/>
</dbReference>
<dbReference type="Pfam" id="PF04545">
    <property type="entry name" value="Sigma70_r4"/>
    <property type="match status" value="1"/>
</dbReference>
<dbReference type="InterPro" id="IPR001387">
    <property type="entry name" value="Cro/C1-type_HTH"/>
</dbReference>
<dbReference type="NCBIfam" id="TIGR02980">
    <property type="entry name" value="SigBFG"/>
    <property type="match status" value="1"/>
</dbReference>
<proteinExistence type="inferred from homology"/>
<dbReference type="GO" id="GO:0030435">
    <property type="term" value="P:sporulation resulting in formation of a cellular spore"/>
    <property type="evidence" value="ECO:0007669"/>
    <property type="project" value="UniProtKB-KW"/>
</dbReference>
<dbReference type="SUPFAM" id="SSF88659">
    <property type="entry name" value="Sigma3 and sigma4 domains of RNA polymerase sigma factors"/>
    <property type="match status" value="2"/>
</dbReference>
<dbReference type="PRINTS" id="PR00046">
    <property type="entry name" value="SIGMA70FCT"/>
</dbReference>
<dbReference type="SUPFAM" id="SSF88946">
    <property type="entry name" value="Sigma2 domain of RNA polymerase sigma factors"/>
    <property type="match status" value="1"/>
</dbReference>
<keyword evidence="5 7" id="KW-0238">DNA-binding</keyword>
<name>A0A419TB52_9FIRM</name>
<dbReference type="NCBIfam" id="TIGR02937">
    <property type="entry name" value="sigma70-ECF"/>
    <property type="match status" value="1"/>
</dbReference>
<dbReference type="PROSITE" id="PS00716">
    <property type="entry name" value="SIGMA70_2"/>
    <property type="match status" value="1"/>
</dbReference>
<dbReference type="EMBL" id="MCIB01000001">
    <property type="protein sequence ID" value="RKD34706.1"/>
    <property type="molecule type" value="Genomic_DNA"/>
</dbReference>
<feature type="domain" description="HTH cro/C1-type" evidence="8">
    <location>
        <begin position="219"/>
        <end position="242"/>
    </location>
</feature>
<keyword evidence="6 7" id="KW-0804">Transcription</keyword>
<dbReference type="InterPro" id="IPR007627">
    <property type="entry name" value="RNA_pol_sigma70_r2"/>
</dbReference>
<sequence>MGTSSAKKKSHELLSHEETIKLIERAQEGDKEAQSILVNHNLGLVRSVLKRFSNRGYDIEDLFQLGCIGLIKAIQKFDSSYKVRFSTYAIPMIVGEIKRFLRDDGIVKVSRSLKQTAGKAKSAKERLTKKLGREPTIQEIADEIKVDKEELVMALDSNHQPEYLYDVVLQNDGSPIHLIDRIGSNEREDSEVLDKITLKQAISKLKPRERQIIIMRYFKDKTQTEIAKMLGISQVQVSRIEKRVLKNMKKMISKA</sequence>
<evidence type="ECO:0000256" key="7">
    <source>
        <dbReference type="RuleBase" id="RU362124"/>
    </source>
</evidence>
<dbReference type="InterPro" id="IPR000943">
    <property type="entry name" value="RNA_pol_sigma70"/>
</dbReference>
<dbReference type="PIRSF" id="PIRSF000770">
    <property type="entry name" value="RNA_pol_sigma-SigE/K"/>
    <property type="match status" value="1"/>
</dbReference>
<dbReference type="InterPro" id="IPR007624">
    <property type="entry name" value="RNA_pol_sigma70_r3"/>
</dbReference>
<dbReference type="InterPro" id="IPR014236">
    <property type="entry name" value="RNA_pol_sigma-F"/>
</dbReference>
<keyword evidence="2" id="KW-0749">Sporulation</keyword>
<dbReference type="GO" id="GO:0003677">
    <property type="term" value="F:DNA binding"/>
    <property type="evidence" value="ECO:0007669"/>
    <property type="project" value="UniProtKB-KW"/>
</dbReference>
<evidence type="ECO:0000256" key="6">
    <source>
        <dbReference type="ARBA" id="ARBA00023163"/>
    </source>
</evidence>
<dbReference type="Pfam" id="PF04539">
    <property type="entry name" value="Sigma70_r3"/>
    <property type="match status" value="1"/>
</dbReference>
<evidence type="ECO:0000256" key="5">
    <source>
        <dbReference type="ARBA" id="ARBA00023125"/>
    </source>
</evidence>